<dbReference type="STRING" id="1048340.SAMN05444487_11236"/>
<evidence type="ECO:0000313" key="6">
    <source>
        <dbReference type="EMBL" id="SDX21807.1"/>
    </source>
</evidence>
<evidence type="ECO:0000256" key="3">
    <source>
        <dbReference type="ARBA" id="ARBA00022989"/>
    </source>
</evidence>
<keyword evidence="1" id="KW-1003">Cell membrane</keyword>
<dbReference type="Pfam" id="PF04284">
    <property type="entry name" value="DUF441"/>
    <property type="match status" value="1"/>
</dbReference>
<keyword evidence="2 5" id="KW-0812">Transmembrane</keyword>
<proteinExistence type="predicted"/>
<dbReference type="InterPro" id="IPR007382">
    <property type="entry name" value="UPF0756_TM"/>
</dbReference>
<dbReference type="AlphaFoldDB" id="A0A1H2ZWV2"/>
<evidence type="ECO:0000256" key="2">
    <source>
        <dbReference type="ARBA" id="ARBA00022692"/>
    </source>
</evidence>
<gene>
    <name evidence="6" type="ORF">SAMN05444487_11236</name>
</gene>
<reference evidence="6 7" key="1">
    <citation type="submission" date="2016-10" db="EMBL/GenBank/DDBJ databases">
        <authorList>
            <person name="de Groot N.N."/>
        </authorList>
    </citation>
    <scope>NUCLEOTIDE SEQUENCE [LARGE SCALE GENOMIC DNA]</scope>
    <source>
        <strain evidence="6 7">DSM 45610</strain>
    </source>
</reference>
<keyword evidence="4 5" id="KW-0472">Membrane</keyword>
<keyword evidence="7" id="KW-1185">Reference proteome</keyword>
<organism evidence="6 7">
    <name type="scientific">Marininema mesophilum</name>
    <dbReference type="NCBI Taxonomy" id="1048340"/>
    <lineage>
        <taxon>Bacteria</taxon>
        <taxon>Bacillati</taxon>
        <taxon>Bacillota</taxon>
        <taxon>Bacilli</taxon>
        <taxon>Bacillales</taxon>
        <taxon>Thermoactinomycetaceae</taxon>
        <taxon>Marininema</taxon>
    </lineage>
</organism>
<evidence type="ECO:0000313" key="7">
    <source>
        <dbReference type="Proteomes" id="UP000198534"/>
    </source>
</evidence>
<feature type="transmembrane region" description="Helical" evidence="5">
    <location>
        <begin position="78"/>
        <end position="97"/>
    </location>
</feature>
<sequence length="148" mass="15360">MQAIIALLLIAGVSAVLKDYMLASAALLLVGVCLVRYAPVTAMLQKHSFHVGIFFLMVFLLFPLTNSKVDILGTVKQLITPLGIFAILMGFAISYIGGKGVGVLSTQPVVLFGVLLGTLVAVLLVKGLPAGLIIAAGMVALIQLATPS</sequence>
<feature type="transmembrane region" description="Helical" evidence="5">
    <location>
        <begin position="109"/>
        <end position="142"/>
    </location>
</feature>
<dbReference type="GO" id="GO:0005886">
    <property type="term" value="C:plasma membrane"/>
    <property type="evidence" value="ECO:0007669"/>
    <property type="project" value="TreeGrafter"/>
</dbReference>
<dbReference type="RefSeq" id="WP_091741181.1">
    <property type="nucleotide sequence ID" value="NZ_FNNQ01000012.1"/>
</dbReference>
<feature type="transmembrane region" description="Helical" evidence="5">
    <location>
        <begin position="49"/>
        <end position="66"/>
    </location>
</feature>
<dbReference type="PANTHER" id="PTHR38452">
    <property type="entry name" value="UPF0756 MEMBRANE PROTEIN YEAL"/>
    <property type="match status" value="1"/>
</dbReference>
<accession>A0A1H2ZWV2</accession>
<dbReference type="PANTHER" id="PTHR38452:SF1">
    <property type="entry name" value="UPF0756 MEMBRANE PROTEIN YEAL"/>
    <property type="match status" value="1"/>
</dbReference>
<dbReference type="EMBL" id="FNNQ01000012">
    <property type="protein sequence ID" value="SDX21807.1"/>
    <property type="molecule type" value="Genomic_DNA"/>
</dbReference>
<dbReference type="OrthoDB" id="9803871at2"/>
<evidence type="ECO:0000256" key="5">
    <source>
        <dbReference type="SAM" id="Phobius"/>
    </source>
</evidence>
<dbReference type="Proteomes" id="UP000198534">
    <property type="component" value="Unassembled WGS sequence"/>
</dbReference>
<protein>
    <submittedName>
        <fullName evidence="6">Uncharacterized membrane protein, DUF441 family</fullName>
    </submittedName>
</protein>
<evidence type="ECO:0000256" key="1">
    <source>
        <dbReference type="ARBA" id="ARBA00022475"/>
    </source>
</evidence>
<name>A0A1H2ZWV2_9BACL</name>
<evidence type="ECO:0000256" key="4">
    <source>
        <dbReference type="ARBA" id="ARBA00023136"/>
    </source>
</evidence>
<keyword evidence="3 5" id="KW-1133">Transmembrane helix</keyword>